<proteinExistence type="predicted"/>
<gene>
    <name evidence="2" type="ORF">HanXRQr2_Chr13g0610241</name>
</gene>
<accession>A0A9K3HCG4</accession>
<dbReference type="Gramene" id="mRNA:HanXRQr2_Chr13g0610241">
    <property type="protein sequence ID" value="CDS:HanXRQr2_Chr13g0610241.1"/>
    <property type="gene ID" value="HanXRQr2_Chr13g0610241"/>
</dbReference>
<evidence type="ECO:0000313" key="3">
    <source>
        <dbReference type="Proteomes" id="UP000215914"/>
    </source>
</evidence>
<dbReference type="AlphaFoldDB" id="A0A9K3HCG4"/>
<name>A0A9K3HCG4_HELAN</name>
<comment type="caution">
    <text evidence="2">The sequence shown here is derived from an EMBL/GenBank/DDBJ whole genome shotgun (WGS) entry which is preliminary data.</text>
</comment>
<evidence type="ECO:0000256" key="1">
    <source>
        <dbReference type="SAM" id="MobiDB-lite"/>
    </source>
</evidence>
<feature type="compositionally biased region" description="Basic and acidic residues" evidence="1">
    <location>
        <begin position="1"/>
        <end position="14"/>
    </location>
</feature>
<reference evidence="2" key="2">
    <citation type="submission" date="2020-06" db="EMBL/GenBank/DDBJ databases">
        <title>Helianthus annuus Genome sequencing and assembly Release 2.</title>
        <authorList>
            <person name="Gouzy J."/>
            <person name="Langlade N."/>
            <person name="Munos S."/>
        </authorList>
    </citation>
    <scope>NUCLEOTIDE SEQUENCE</scope>
    <source>
        <tissue evidence="2">Leaves</tissue>
    </source>
</reference>
<reference evidence="2" key="1">
    <citation type="journal article" date="2017" name="Nature">
        <title>The sunflower genome provides insights into oil metabolism, flowering and Asterid evolution.</title>
        <authorList>
            <person name="Badouin H."/>
            <person name="Gouzy J."/>
            <person name="Grassa C.J."/>
            <person name="Murat F."/>
            <person name="Staton S.E."/>
            <person name="Cottret L."/>
            <person name="Lelandais-Briere C."/>
            <person name="Owens G.L."/>
            <person name="Carrere S."/>
            <person name="Mayjonade B."/>
            <person name="Legrand L."/>
            <person name="Gill N."/>
            <person name="Kane N.C."/>
            <person name="Bowers J.E."/>
            <person name="Hubner S."/>
            <person name="Bellec A."/>
            <person name="Berard A."/>
            <person name="Berges H."/>
            <person name="Blanchet N."/>
            <person name="Boniface M.C."/>
            <person name="Brunel D."/>
            <person name="Catrice O."/>
            <person name="Chaidir N."/>
            <person name="Claudel C."/>
            <person name="Donnadieu C."/>
            <person name="Faraut T."/>
            <person name="Fievet G."/>
            <person name="Helmstetter N."/>
            <person name="King M."/>
            <person name="Knapp S.J."/>
            <person name="Lai Z."/>
            <person name="Le Paslier M.C."/>
            <person name="Lippi Y."/>
            <person name="Lorenzon L."/>
            <person name="Mandel J.R."/>
            <person name="Marage G."/>
            <person name="Marchand G."/>
            <person name="Marquand E."/>
            <person name="Bret-Mestries E."/>
            <person name="Morien E."/>
            <person name="Nambeesan S."/>
            <person name="Nguyen T."/>
            <person name="Pegot-Espagnet P."/>
            <person name="Pouilly N."/>
            <person name="Raftis F."/>
            <person name="Sallet E."/>
            <person name="Schiex T."/>
            <person name="Thomas J."/>
            <person name="Vandecasteele C."/>
            <person name="Vares D."/>
            <person name="Vear F."/>
            <person name="Vautrin S."/>
            <person name="Crespi M."/>
            <person name="Mangin B."/>
            <person name="Burke J.M."/>
            <person name="Salse J."/>
            <person name="Munos S."/>
            <person name="Vincourt P."/>
            <person name="Rieseberg L.H."/>
            <person name="Langlade N.B."/>
        </authorList>
    </citation>
    <scope>NUCLEOTIDE SEQUENCE</scope>
    <source>
        <tissue evidence="2">Leaves</tissue>
    </source>
</reference>
<keyword evidence="3" id="KW-1185">Reference proteome</keyword>
<sequence>MVSKDGRGRRRTAEQRSPSKVVPSSRGEPTPKTHPDSGPRGDGGGVPDRGKASPKPLNEYAPDTLRILPIMVSYS</sequence>
<protein>
    <submittedName>
        <fullName evidence="2">Uncharacterized protein</fullName>
    </submittedName>
</protein>
<evidence type="ECO:0000313" key="2">
    <source>
        <dbReference type="EMBL" id="KAF5775270.1"/>
    </source>
</evidence>
<dbReference type="EMBL" id="MNCJ02000328">
    <property type="protein sequence ID" value="KAF5775270.1"/>
    <property type="molecule type" value="Genomic_DNA"/>
</dbReference>
<feature type="compositionally biased region" description="Basic and acidic residues" evidence="1">
    <location>
        <begin position="29"/>
        <end position="39"/>
    </location>
</feature>
<dbReference type="Proteomes" id="UP000215914">
    <property type="component" value="Unassembled WGS sequence"/>
</dbReference>
<feature type="region of interest" description="Disordered" evidence="1">
    <location>
        <begin position="1"/>
        <end position="63"/>
    </location>
</feature>
<organism evidence="2 3">
    <name type="scientific">Helianthus annuus</name>
    <name type="common">Common sunflower</name>
    <dbReference type="NCBI Taxonomy" id="4232"/>
    <lineage>
        <taxon>Eukaryota</taxon>
        <taxon>Viridiplantae</taxon>
        <taxon>Streptophyta</taxon>
        <taxon>Embryophyta</taxon>
        <taxon>Tracheophyta</taxon>
        <taxon>Spermatophyta</taxon>
        <taxon>Magnoliopsida</taxon>
        <taxon>eudicotyledons</taxon>
        <taxon>Gunneridae</taxon>
        <taxon>Pentapetalae</taxon>
        <taxon>asterids</taxon>
        <taxon>campanulids</taxon>
        <taxon>Asterales</taxon>
        <taxon>Asteraceae</taxon>
        <taxon>Asteroideae</taxon>
        <taxon>Heliantheae alliance</taxon>
        <taxon>Heliantheae</taxon>
        <taxon>Helianthus</taxon>
    </lineage>
</organism>